<gene>
    <name evidence="7" type="ORF">KQ657_000407</name>
</gene>
<sequence length="373" mass="43228">MVPIVRNEDRGFLISHDSEPFVDEGIIVTNGLNLLPWNEVFPKEPDQESNDSEQDIETEPKRKKLSKHDKREQKLQKKANAARNKRLRRQEQMDTSSSSSIPPRSQYNPYSSRIKIKELYSKIIALNKTTVSDKVKEQKNVDRKLFQYHLIAMYLSDLELYLPGEWLNDNNILFAYELLNYSFLQDDSQALKQIQLLYPSLVQLFLHYPDVDDLASMLPPEIKQAKFIFLPINFIDDYEGIDLEEINVGDHWALTVLDILSGELLVYDSMVAESNESNTKLVRELILRLLKCESVFGNQLKHVQVKYMKCDQQTNFDDCGIYVAMITSMLIYRLISTPVDQTISLDIGRVKFDPLSGRSMMLDLVYKVMQSVN</sequence>
<dbReference type="RefSeq" id="XP_043049265.1">
    <property type="nucleotide sequence ID" value="XM_043191253.1"/>
</dbReference>
<feature type="compositionally biased region" description="Acidic residues" evidence="5">
    <location>
        <begin position="47"/>
        <end position="57"/>
    </location>
</feature>
<evidence type="ECO:0000256" key="4">
    <source>
        <dbReference type="ARBA" id="ARBA00022807"/>
    </source>
</evidence>
<comment type="similarity">
    <text evidence="1">Belongs to the peptidase C48 family.</text>
</comment>
<keyword evidence="3" id="KW-0378">Hydrolase</keyword>
<dbReference type="InterPro" id="IPR044613">
    <property type="entry name" value="Nep1/2-like"/>
</dbReference>
<proteinExistence type="inferred from homology"/>
<dbReference type="GeneID" id="66113781"/>
<dbReference type="Gene3D" id="3.40.395.10">
    <property type="entry name" value="Adenoviral Proteinase, Chain A"/>
    <property type="match status" value="1"/>
</dbReference>
<evidence type="ECO:0000256" key="2">
    <source>
        <dbReference type="ARBA" id="ARBA00022670"/>
    </source>
</evidence>
<dbReference type="SUPFAM" id="SSF54001">
    <property type="entry name" value="Cysteine proteinases"/>
    <property type="match status" value="1"/>
</dbReference>
<dbReference type="EMBL" id="JAHMUF010000010">
    <property type="protein sequence ID" value="KAG7193717.1"/>
    <property type="molecule type" value="Genomic_DNA"/>
</dbReference>
<dbReference type="AlphaFoldDB" id="A0A9P7V992"/>
<evidence type="ECO:0000256" key="5">
    <source>
        <dbReference type="SAM" id="MobiDB-lite"/>
    </source>
</evidence>
<organism evidence="7 8">
    <name type="scientific">Scheffersomyces spartinae</name>
    <dbReference type="NCBI Taxonomy" id="45513"/>
    <lineage>
        <taxon>Eukaryota</taxon>
        <taxon>Fungi</taxon>
        <taxon>Dikarya</taxon>
        <taxon>Ascomycota</taxon>
        <taxon>Saccharomycotina</taxon>
        <taxon>Pichiomycetes</taxon>
        <taxon>Debaryomycetaceae</taxon>
        <taxon>Scheffersomyces</taxon>
    </lineage>
</organism>
<evidence type="ECO:0000259" key="6">
    <source>
        <dbReference type="PROSITE" id="PS50600"/>
    </source>
</evidence>
<dbReference type="InterPro" id="IPR038765">
    <property type="entry name" value="Papain-like_cys_pep_sf"/>
</dbReference>
<dbReference type="GO" id="GO:0008234">
    <property type="term" value="F:cysteine-type peptidase activity"/>
    <property type="evidence" value="ECO:0007669"/>
    <property type="project" value="UniProtKB-KW"/>
</dbReference>
<evidence type="ECO:0000256" key="3">
    <source>
        <dbReference type="ARBA" id="ARBA00022801"/>
    </source>
</evidence>
<dbReference type="GO" id="GO:0019784">
    <property type="term" value="F:deNEDDylase activity"/>
    <property type="evidence" value="ECO:0007669"/>
    <property type="project" value="InterPro"/>
</dbReference>
<feature type="domain" description="Ubiquitin-like protease family profile" evidence="6">
    <location>
        <begin position="151"/>
        <end position="330"/>
    </location>
</feature>
<dbReference type="Pfam" id="PF02902">
    <property type="entry name" value="Peptidase_C48"/>
    <property type="match status" value="1"/>
</dbReference>
<evidence type="ECO:0000313" key="7">
    <source>
        <dbReference type="EMBL" id="KAG7193717.1"/>
    </source>
</evidence>
<comment type="caution">
    <text evidence="7">The sequence shown here is derived from an EMBL/GenBank/DDBJ whole genome shotgun (WGS) entry which is preliminary data.</text>
</comment>
<dbReference type="Proteomes" id="UP000790833">
    <property type="component" value="Unassembled WGS sequence"/>
</dbReference>
<dbReference type="GO" id="GO:0006508">
    <property type="term" value="P:proteolysis"/>
    <property type="evidence" value="ECO:0007669"/>
    <property type="project" value="UniProtKB-KW"/>
</dbReference>
<dbReference type="PANTHER" id="PTHR46468">
    <property type="entry name" value="SENTRIN-SPECIFIC PROTEASE 8"/>
    <property type="match status" value="1"/>
</dbReference>
<dbReference type="PROSITE" id="PS50600">
    <property type="entry name" value="ULP_PROTEASE"/>
    <property type="match status" value="1"/>
</dbReference>
<feature type="region of interest" description="Disordered" evidence="5">
    <location>
        <begin position="40"/>
        <end position="108"/>
    </location>
</feature>
<accession>A0A9P7V992</accession>
<dbReference type="OrthoDB" id="5065855at2759"/>
<keyword evidence="4" id="KW-0788">Thiol protease</keyword>
<evidence type="ECO:0000256" key="1">
    <source>
        <dbReference type="ARBA" id="ARBA00005234"/>
    </source>
</evidence>
<reference evidence="7" key="1">
    <citation type="submission" date="2021-03" db="EMBL/GenBank/DDBJ databases">
        <authorList>
            <person name="Palmer J.M."/>
        </authorList>
    </citation>
    <scope>NUCLEOTIDE SEQUENCE</scope>
    <source>
        <strain evidence="7">ARV_011</strain>
    </source>
</reference>
<dbReference type="GO" id="GO:0000338">
    <property type="term" value="P:protein deneddylation"/>
    <property type="evidence" value="ECO:0007669"/>
    <property type="project" value="TreeGrafter"/>
</dbReference>
<evidence type="ECO:0000313" key="8">
    <source>
        <dbReference type="Proteomes" id="UP000790833"/>
    </source>
</evidence>
<name>A0A9P7V992_9ASCO</name>
<keyword evidence="2" id="KW-0645">Protease</keyword>
<dbReference type="PANTHER" id="PTHR46468:SF1">
    <property type="entry name" value="SENTRIN-SPECIFIC PROTEASE 8"/>
    <property type="match status" value="1"/>
</dbReference>
<dbReference type="InterPro" id="IPR003653">
    <property type="entry name" value="Peptidase_C48_C"/>
</dbReference>
<protein>
    <recommendedName>
        <fullName evidence="6">Ubiquitin-like protease family profile domain-containing protein</fullName>
    </recommendedName>
</protein>
<keyword evidence="8" id="KW-1185">Reference proteome</keyword>